<dbReference type="Gene3D" id="3.40.50.12020">
    <property type="entry name" value="Uncharacterised protein family UPF0261, NN domain"/>
    <property type="match status" value="1"/>
</dbReference>
<dbReference type="AlphaFoldDB" id="A0A7C0Y158"/>
<accession>A0A7C0Y158</accession>
<proteinExistence type="predicted"/>
<name>A0A7C0Y158_THELI</name>
<organism evidence="3">
    <name type="scientific">Thermococcus litoralis</name>
    <dbReference type="NCBI Taxonomy" id="2265"/>
    <lineage>
        <taxon>Archaea</taxon>
        <taxon>Methanobacteriati</taxon>
        <taxon>Methanobacteriota</taxon>
        <taxon>Thermococci</taxon>
        <taxon>Thermococcales</taxon>
        <taxon>Thermococcaceae</taxon>
        <taxon>Thermococcus</taxon>
    </lineage>
</organism>
<feature type="domain" description="UPF0261" evidence="2">
    <location>
        <begin position="191"/>
        <end position="406"/>
    </location>
</feature>
<evidence type="ECO:0000259" key="2">
    <source>
        <dbReference type="Pfam" id="PF23189"/>
    </source>
</evidence>
<sequence length="411" mass="45233">MVVVIATLDTKGEKAKYLKELIEGFKERIGEFEVKVIDCGVVGEPHFKPDISKNEVAEAAGTSIVELAQLGDEAQAMDIMAKGVSEILQQLYKEGKLEGLIGLGGTMGSCLFALATRSLPIGLPKVLLSTCLFSPHFPFGDLSPDVIVVPFVSDIHGLSSLSKLSLENAAGAIAGVLHLYRRRRKDIEGKFVALTTVGTSWLKPVQILKPYIENRGQEVAVFHIGGGQGKSYEEFVKEGLIKVSLDLCWLDVVPQSIRDPRFLKVETRLTSATEKGIPQILAPGLATVITFGGKIEELPEQFRGRKVRYHNKYALAVERSEEELEETAELVAERLNGAKAPVVLVLPQGGLHSYDENTKDLFCPEKREFFLKTLKKLLQPKIECVEFRGHVNDESFAEEVATIYEKLATNA</sequence>
<dbReference type="PANTHER" id="PTHR31862">
    <property type="entry name" value="UPF0261 DOMAIN PROTEIN (AFU_ORTHOLOGUE AFUA_1G10120)"/>
    <property type="match status" value="1"/>
</dbReference>
<feature type="domain" description="UPF0261" evidence="1">
    <location>
        <begin position="2"/>
        <end position="180"/>
    </location>
</feature>
<dbReference type="EMBL" id="DQYG01000137">
    <property type="protein sequence ID" value="HDD31630.1"/>
    <property type="molecule type" value="Genomic_DNA"/>
</dbReference>
<dbReference type="PIRSF" id="PIRSF033271">
    <property type="entry name" value="UCP033271"/>
    <property type="match status" value="1"/>
</dbReference>
<dbReference type="InterPro" id="IPR044122">
    <property type="entry name" value="UPF0261_N"/>
</dbReference>
<evidence type="ECO:0000259" key="1">
    <source>
        <dbReference type="Pfam" id="PF06792"/>
    </source>
</evidence>
<dbReference type="Pfam" id="PF06792">
    <property type="entry name" value="UPF0261"/>
    <property type="match status" value="1"/>
</dbReference>
<protein>
    <submittedName>
        <fullName evidence="3">Uncharacterized protein</fullName>
    </submittedName>
</protein>
<reference evidence="3" key="1">
    <citation type="journal article" date="2020" name="mSystems">
        <title>Genome- and Community-Level Interaction Insights into Carbon Utilization and Element Cycling Functions of Hydrothermarchaeota in Hydrothermal Sediment.</title>
        <authorList>
            <person name="Zhou Z."/>
            <person name="Liu Y."/>
            <person name="Xu W."/>
            <person name="Pan J."/>
            <person name="Luo Z.H."/>
            <person name="Li M."/>
        </authorList>
    </citation>
    <scope>NUCLEOTIDE SEQUENCE [LARGE SCALE GENOMIC DNA]</scope>
    <source>
        <strain evidence="3">HyVt-151</strain>
    </source>
</reference>
<gene>
    <name evidence="3" type="ORF">ENF72_03265</name>
</gene>
<dbReference type="InterPro" id="IPR051353">
    <property type="entry name" value="Tobamovirus_resist_UPF0261"/>
</dbReference>
<evidence type="ECO:0000313" key="3">
    <source>
        <dbReference type="EMBL" id="HDD31630.1"/>
    </source>
</evidence>
<dbReference type="InterPro" id="IPR008322">
    <property type="entry name" value="UPF0261"/>
</dbReference>
<dbReference type="Gene3D" id="3.40.50.12030">
    <property type="entry name" value="Uncharacterised protein family UPF0261, NC domain"/>
    <property type="match status" value="1"/>
</dbReference>
<dbReference type="Proteomes" id="UP000886210">
    <property type="component" value="Unassembled WGS sequence"/>
</dbReference>
<dbReference type="Pfam" id="PF23189">
    <property type="entry name" value="UPF0261_C"/>
    <property type="match status" value="1"/>
</dbReference>
<dbReference type="PANTHER" id="PTHR31862:SF1">
    <property type="entry name" value="UPF0261 DOMAIN PROTEIN (AFU_ORTHOLOGUE AFUA_1G10120)"/>
    <property type="match status" value="1"/>
</dbReference>
<dbReference type="InterPro" id="IPR056778">
    <property type="entry name" value="UPF0261_C"/>
</dbReference>
<comment type="caution">
    <text evidence="3">The sequence shown here is derived from an EMBL/GenBank/DDBJ whole genome shotgun (WGS) entry which is preliminary data.</text>
</comment>
<dbReference type="CDD" id="cd15488">
    <property type="entry name" value="Tm-1-like"/>
    <property type="match status" value="1"/>
</dbReference>